<evidence type="ECO:0000256" key="5">
    <source>
        <dbReference type="SAM" id="MobiDB-lite"/>
    </source>
</evidence>
<feature type="compositionally biased region" description="Basic and acidic residues" evidence="5">
    <location>
        <begin position="381"/>
        <end position="393"/>
    </location>
</feature>
<keyword evidence="8" id="KW-1185">Reference proteome</keyword>
<dbReference type="GO" id="GO:0008270">
    <property type="term" value="F:zinc ion binding"/>
    <property type="evidence" value="ECO:0007669"/>
    <property type="project" value="UniProtKB-KW"/>
</dbReference>
<comment type="caution">
    <text evidence="7">The sequence shown here is derived from an EMBL/GenBank/DDBJ whole genome shotgun (WGS) entry which is preliminary data.</text>
</comment>
<gene>
    <name evidence="7" type="ORF">N7532_003575</name>
</gene>
<evidence type="ECO:0000256" key="1">
    <source>
        <dbReference type="ARBA" id="ARBA00022723"/>
    </source>
</evidence>
<dbReference type="PROSITE" id="PS50865">
    <property type="entry name" value="ZF_MYND_2"/>
    <property type="match status" value="1"/>
</dbReference>
<dbReference type="EMBL" id="JAPQKI010000004">
    <property type="protein sequence ID" value="KAJ5103046.1"/>
    <property type="molecule type" value="Genomic_DNA"/>
</dbReference>
<dbReference type="PROSITE" id="PS01360">
    <property type="entry name" value="ZF_MYND_1"/>
    <property type="match status" value="1"/>
</dbReference>
<evidence type="ECO:0000313" key="8">
    <source>
        <dbReference type="Proteomes" id="UP001149074"/>
    </source>
</evidence>
<dbReference type="Pfam" id="PF01753">
    <property type="entry name" value="zf-MYND"/>
    <property type="match status" value="1"/>
</dbReference>
<feature type="domain" description="MYND-type" evidence="6">
    <location>
        <begin position="36"/>
        <end position="77"/>
    </location>
</feature>
<reference evidence="7" key="2">
    <citation type="journal article" date="2023" name="IMA Fungus">
        <title>Comparative genomic study of the Penicillium genus elucidates a diverse pangenome and 15 lateral gene transfer events.</title>
        <authorList>
            <person name="Petersen C."/>
            <person name="Sorensen T."/>
            <person name="Nielsen M.R."/>
            <person name="Sondergaard T.E."/>
            <person name="Sorensen J.L."/>
            <person name="Fitzpatrick D.A."/>
            <person name="Frisvad J.C."/>
            <person name="Nielsen K.L."/>
        </authorList>
    </citation>
    <scope>NUCLEOTIDE SEQUENCE</scope>
    <source>
        <strain evidence="7">IBT 30761</strain>
    </source>
</reference>
<dbReference type="OrthoDB" id="432970at2759"/>
<dbReference type="Proteomes" id="UP001149074">
    <property type="component" value="Unassembled WGS sequence"/>
</dbReference>
<dbReference type="AlphaFoldDB" id="A0A9W9FMP7"/>
<evidence type="ECO:0000256" key="4">
    <source>
        <dbReference type="PROSITE-ProRule" id="PRU00134"/>
    </source>
</evidence>
<protein>
    <submittedName>
        <fullName evidence="7">MYND domain protein</fullName>
    </submittedName>
</protein>
<dbReference type="SUPFAM" id="SSF144232">
    <property type="entry name" value="HIT/MYND zinc finger-like"/>
    <property type="match status" value="1"/>
</dbReference>
<dbReference type="GeneID" id="81355048"/>
<organism evidence="7 8">
    <name type="scientific">Penicillium argentinense</name>
    <dbReference type="NCBI Taxonomy" id="1131581"/>
    <lineage>
        <taxon>Eukaryota</taxon>
        <taxon>Fungi</taxon>
        <taxon>Dikarya</taxon>
        <taxon>Ascomycota</taxon>
        <taxon>Pezizomycotina</taxon>
        <taxon>Eurotiomycetes</taxon>
        <taxon>Eurotiomycetidae</taxon>
        <taxon>Eurotiales</taxon>
        <taxon>Aspergillaceae</taxon>
        <taxon>Penicillium</taxon>
    </lineage>
</organism>
<evidence type="ECO:0000313" key="7">
    <source>
        <dbReference type="EMBL" id="KAJ5103046.1"/>
    </source>
</evidence>
<dbReference type="RefSeq" id="XP_056476426.1">
    <property type="nucleotide sequence ID" value="XM_056616069.1"/>
</dbReference>
<feature type="region of interest" description="Disordered" evidence="5">
    <location>
        <begin position="289"/>
        <end position="434"/>
    </location>
</feature>
<feature type="compositionally biased region" description="Polar residues" evidence="5">
    <location>
        <begin position="342"/>
        <end position="359"/>
    </location>
</feature>
<proteinExistence type="predicted"/>
<feature type="region of interest" description="Disordered" evidence="5">
    <location>
        <begin position="1"/>
        <end position="30"/>
    </location>
</feature>
<sequence length="434" mass="48137">MANPTSTSASSDPVSPSSAHPSSSSSSSTTTTTRECAQCYIPATEDIKLSTCNRCKRAWYCSRGCQVTDWKYHKAKCAASTTEEPSNIGEPPSDLPGPHYGCTGIPFESYDDAPLEEIKFPYKALKYGKWLHGRPRLDVYRLLFATYRLRIADEKKFLKRTGDIDELNGFKGLGMMLADLERKRGLLPPWWTQEETQSLLGRFLLFRRCIGDAAFWISIEDIEKNWSEDIGLQLRCFGEIITGKPLIDDTTFASALTLQAALDERDELLETVNAAAKVSKTANEAKRAEEAKQAEEAKKAKKAQKNKQDRVRKKARKIQKAQKAQETGVAQESPETSEYETPDTSKSPDANAAGNQTQGASKAKKARKKSHKTEAARGAQKTHDTEVKGKEPAKLAGGEDSEEDERGNQNDPEESVDAELRKLIITRPSPRQDG</sequence>
<evidence type="ECO:0000256" key="3">
    <source>
        <dbReference type="ARBA" id="ARBA00022833"/>
    </source>
</evidence>
<feature type="compositionally biased region" description="Basic residues" evidence="5">
    <location>
        <begin position="299"/>
        <end position="320"/>
    </location>
</feature>
<feature type="compositionally biased region" description="Acidic residues" evidence="5">
    <location>
        <begin position="399"/>
        <end position="417"/>
    </location>
</feature>
<evidence type="ECO:0000256" key="2">
    <source>
        <dbReference type="ARBA" id="ARBA00022771"/>
    </source>
</evidence>
<keyword evidence="1" id="KW-0479">Metal-binding</keyword>
<keyword evidence="3" id="KW-0862">Zinc</keyword>
<feature type="compositionally biased region" description="Basic and acidic residues" evidence="5">
    <location>
        <begin position="289"/>
        <end position="298"/>
    </location>
</feature>
<accession>A0A9W9FMP7</accession>
<dbReference type="InterPro" id="IPR002893">
    <property type="entry name" value="Znf_MYND"/>
</dbReference>
<keyword evidence="2 4" id="KW-0863">Zinc-finger</keyword>
<name>A0A9W9FMP7_9EURO</name>
<reference evidence="7" key="1">
    <citation type="submission" date="2022-11" db="EMBL/GenBank/DDBJ databases">
        <authorList>
            <person name="Petersen C."/>
        </authorList>
    </citation>
    <scope>NUCLEOTIDE SEQUENCE</scope>
    <source>
        <strain evidence="7">IBT 30761</strain>
    </source>
</reference>
<evidence type="ECO:0000259" key="6">
    <source>
        <dbReference type="PROSITE" id="PS50865"/>
    </source>
</evidence>
<feature type="compositionally biased region" description="Basic residues" evidence="5">
    <location>
        <begin position="362"/>
        <end position="371"/>
    </location>
</feature>
<dbReference type="Gene3D" id="6.10.140.2220">
    <property type="match status" value="1"/>
</dbReference>